<dbReference type="EMBL" id="JYDR01000037">
    <property type="protein sequence ID" value="KRY73123.1"/>
    <property type="molecule type" value="Genomic_DNA"/>
</dbReference>
<dbReference type="AlphaFoldDB" id="A0A0V1EJH3"/>
<name>A0A0V1EJH3_TRIPS</name>
<gene>
    <name evidence="1" type="ORF">T4A_11274</name>
</gene>
<evidence type="ECO:0000313" key="2">
    <source>
        <dbReference type="Proteomes" id="UP000054632"/>
    </source>
</evidence>
<evidence type="ECO:0000313" key="1">
    <source>
        <dbReference type="EMBL" id="KRY73123.1"/>
    </source>
</evidence>
<dbReference type="Proteomes" id="UP000054632">
    <property type="component" value="Unassembled WGS sequence"/>
</dbReference>
<protein>
    <submittedName>
        <fullName evidence="1">Uncharacterized protein</fullName>
    </submittedName>
</protein>
<comment type="caution">
    <text evidence="1">The sequence shown here is derived from an EMBL/GenBank/DDBJ whole genome shotgun (WGS) entry which is preliminary data.</text>
</comment>
<accession>A0A0V1EJH3</accession>
<organism evidence="1 2">
    <name type="scientific">Trichinella pseudospiralis</name>
    <name type="common">Parasitic roundworm</name>
    <dbReference type="NCBI Taxonomy" id="6337"/>
    <lineage>
        <taxon>Eukaryota</taxon>
        <taxon>Metazoa</taxon>
        <taxon>Ecdysozoa</taxon>
        <taxon>Nematoda</taxon>
        <taxon>Enoplea</taxon>
        <taxon>Dorylaimia</taxon>
        <taxon>Trichinellida</taxon>
        <taxon>Trichinellidae</taxon>
        <taxon>Trichinella</taxon>
    </lineage>
</organism>
<proteinExistence type="predicted"/>
<sequence length="148" mass="16984">MIWKFLINVRQRTLGKTVYCGSTADNQEKQRLNACNLVLLPEYVSTELLFDFCQAVHRNSATTNRKVKVLQATVFLAVLQVHMNVSLLEAGITGTLSALFQYFWQECISDKKLLLWNVHNVGIIRSRKCGLNKLGLYKLFHLLKKNKV</sequence>
<reference evidence="1 2" key="1">
    <citation type="submission" date="2015-01" db="EMBL/GenBank/DDBJ databases">
        <title>Evolution of Trichinella species and genotypes.</title>
        <authorList>
            <person name="Korhonen P.K."/>
            <person name="Edoardo P."/>
            <person name="Giuseppe L.R."/>
            <person name="Gasser R.B."/>
        </authorList>
    </citation>
    <scope>NUCLEOTIDE SEQUENCE [LARGE SCALE GENOMIC DNA]</scope>
    <source>
        <strain evidence="1">ISS13</strain>
    </source>
</reference>